<feature type="chain" id="PRO_5017820902" evidence="1">
    <location>
        <begin position="23"/>
        <end position="551"/>
    </location>
</feature>
<name>A0A3D9H1Q2_9FLAO</name>
<feature type="signal peptide" evidence="1">
    <location>
        <begin position="1"/>
        <end position="22"/>
    </location>
</feature>
<organism evidence="4 5">
    <name type="scientific">Winogradskyella eximia</name>
    <dbReference type="NCBI Taxonomy" id="262006"/>
    <lineage>
        <taxon>Bacteria</taxon>
        <taxon>Pseudomonadati</taxon>
        <taxon>Bacteroidota</taxon>
        <taxon>Flavobacteriia</taxon>
        <taxon>Flavobacteriales</taxon>
        <taxon>Flavobacteriaceae</taxon>
        <taxon>Winogradskyella</taxon>
    </lineage>
</organism>
<dbReference type="PANTHER" id="PTHR46825">
    <property type="entry name" value="D-ALANYL-D-ALANINE-CARBOXYPEPTIDASE/ENDOPEPTIDASE AMPH"/>
    <property type="match status" value="1"/>
</dbReference>
<gene>
    <name evidence="4" type="ORF">DFQ10_108193</name>
</gene>
<keyword evidence="5" id="KW-1185">Reference proteome</keyword>
<proteinExistence type="predicted"/>
<evidence type="ECO:0000259" key="2">
    <source>
        <dbReference type="Pfam" id="PF00144"/>
    </source>
</evidence>
<feature type="domain" description="Peptidase S12 Pab87-related C-terminal" evidence="3">
    <location>
        <begin position="460"/>
        <end position="539"/>
    </location>
</feature>
<dbReference type="SUPFAM" id="SSF56601">
    <property type="entry name" value="beta-lactamase/transpeptidase-like"/>
    <property type="match status" value="1"/>
</dbReference>
<dbReference type="Pfam" id="PF11954">
    <property type="entry name" value="DUF3471"/>
    <property type="match status" value="1"/>
</dbReference>
<dbReference type="AlphaFoldDB" id="A0A3D9H1Q2"/>
<dbReference type="InterPro" id="IPR012338">
    <property type="entry name" value="Beta-lactam/transpept-like"/>
</dbReference>
<evidence type="ECO:0000313" key="4">
    <source>
        <dbReference type="EMBL" id="RED42786.1"/>
    </source>
</evidence>
<evidence type="ECO:0000259" key="3">
    <source>
        <dbReference type="Pfam" id="PF11954"/>
    </source>
</evidence>
<dbReference type="Pfam" id="PF00144">
    <property type="entry name" value="Beta-lactamase"/>
    <property type="match status" value="1"/>
</dbReference>
<keyword evidence="1" id="KW-0732">Signal</keyword>
<evidence type="ECO:0000313" key="5">
    <source>
        <dbReference type="Proteomes" id="UP000256980"/>
    </source>
</evidence>
<accession>A0A3D9H1Q2</accession>
<dbReference type="InterPro" id="IPR021860">
    <property type="entry name" value="Peptidase_S12_Pab87-rel_C"/>
</dbReference>
<reference evidence="4 5" key="1">
    <citation type="submission" date="2018-07" db="EMBL/GenBank/DDBJ databases">
        <title>Genomic Encyclopedia of Type Strains, Phase III (KMG-III): the genomes of soil and plant-associated and newly described type strains.</title>
        <authorList>
            <person name="Whitman W."/>
        </authorList>
    </citation>
    <scope>NUCLEOTIDE SEQUENCE [LARGE SCALE GENOMIC DNA]</scope>
    <source>
        <strain evidence="4 5">CECT 7946</strain>
    </source>
</reference>
<dbReference type="InterPro" id="IPR050491">
    <property type="entry name" value="AmpC-like"/>
</dbReference>
<dbReference type="Proteomes" id="UP000256980">
    <property type="component" value="Unassembled WGS sequence"/>
</dbReference>
<dbReference type="PANTHER" id="PTHR46825:SF9">
    <property type="entry name" value="BETA-LACTAMASE-RELATED DOMAIN-CONTAINING PROTEIN"/>
    <property type="match status" value="1"/>
</dbReference>
<evidence type="ECO:0000256" key="1">
    <source>
        <dbReference type="SAM" id="SignalP"/>
    </source>
</evidence>
<comment type="caution">
    <text evidence="4">The sequence shown here is derived from an EMBL/GenBank/DDBJ whole genome shotgun (WGS) entry which is preliminary data.</text>
</comment>
<dbReference type="RefSeq" id="WP_115818423.1">
    <property type="nucleotide sequence ID" value="NZ_QRDV01000008.1"/>
</dbReference>
<sequence>MKTFYSSALFLMSILFTTTILAQNQNQQFDDIVAQHYNNADAPGATILIAKNGKTIYRKAVGKSSLELDVDMAPENVFMLASITKQFTAVAILMLEEQGKLSLNDPITKFIPDYPTHGKTITVHHLLNHTSGIKSYTGIGNLVDVARNDKTLDELIDYFKDEPMDFDPGEEFRYNNSGYVLLGKIIEVLSGDTYENYIEKHMFDRLDMKSSSYGNNRELVINRVEAYEEEDSGYVNASYLSMTLPHAAGALTSTIDDMLKWQNALTNNTLIKSTSLDKAINGSKLNNGEHIPYGYGLGEMNLKGSKGYTHSGGIFGTSTNGIYLIDEDVYVVGLSNCSCNDIGAVTRNLAATAIGKPFPTMKDVITLSEDKMKQWVGAYEFEDGAIRHIFIKDGQLKSMRESETNTIFEIFPLSENRFMFKDSGTEYMFSKTADGKRQAIFTANKESIGKEVNKPMPEARKEITLSNTVLKPYAGKYELAPNFHVEVTIEDNQIFTQATGQGKFEIFAENESTFFAKVTPLKVTFNKNASGKVESFTLYQGGQETVAKKVE</sequence>
<feature type="domain" description="Beta-lactamase-related" evidence="2">
    <location>
        <begin position="29"/>
        <end position="337"/>
    </location>
</feature>
<protein>
    <submittedName>
        <fullName evidence="4">CubicO group peptidase (Beta-lactamase class C family)</fullName>
    </submittedName>
</protein>
<dbReference type="Gene3D" id="3.40.710.10">
    <property type="entry name" value="DD-peptidase/beta-lactamase superfamily"/>
    <property type="match status" value="1"/>
</dbReference>
<dbReference type="OrthoDB" id="9793489at2"/>
<dbReference type="InterPro" id="IPR001466">
    <property type="entry name" value="Beta-lactam-related"/>
</dbReference>
<dbReference type="EMBL" id="QRDV01000008">
    <property type="protein sequence ID" value="RED42786.1"/>
    <property type="molecule type" value="Genomic_DNA"/>
</dbReference>